<dbReference type="Proteomes" id="UP000663865">
    <property type="component" value="Unassembled WGS sequence"/>
</dbReference>
<evidence type="ECO:0000313" key="4">
    <source>
        <dbReference type="EMBL" id="CAF3691291.1"/>
    </source>
</evidence>
<comment type="caution">
    <text evidence="1">The sequence shown here is derived from an EMBL/GenBank/DDBJ whole genome shotgun (WGS) entry which is preliminary data.</text>
</comment>
<sequence length="141" mass="16165">MLELLVKILPTSVTEQDINPDINRVLQSILSNIAINFVDNRFAIRGVSTIELKIPPGRSRIIRTKSLLQKVKNRLIYKGRPNARKLANPLGVSKGTIGRIIHGDLHLHAYHITIQPNLKDEQKEERVSFPYWVRKSLKKQD</sequence>
<gene>
    <name evidence="4" type="ORF">GRG538_LOCUS27705</name>
    <name evidence="3" type="ORF">KIK155_LOCUS17653</name>
    <name evidence="2" type="ORF">LUA448_LOCUS19713</name>
    <name evidence="1" type="ORF">TIS948_LOCUS21911</name>
</gene>
<evidence type="ECO:0000313" key="5">
    <source>
        <dbReference type="Proteomes" id="UP000663825"/>
    </source>
</evidence>
<evidence type="ECO:0000313" key="2">
    <source>
        <dbReference type="EMBL" id="CAF3424106.1"/>
    </source>
</evidence>
<dbReference type="EMBL" id="CAJNYT010004791">
    <property type="protein sequence ID" value="CAF3691291.1"/>
    <property type="molecule type" value="Genomic_DNA"/>
</dbReference>
<name>A0A817UX80_9BILA</name>
<dbReference type="Proteomes" id="UP000663833">
    <property type="component" value="Unassembled WGS sequence"/>
</dbReference>
<dbReference type="EMBL" id="CAJNXB010003765">
    <property type="protein sequence ID" value="CAF3336317.1"/>
    <property type="molecule type" value="Genomic_DNA"/>
</dbReference>
<accession>A0A817UX80</accession>
<reference evidence="1" key="1">
    <citation type="submission" date="2021-02" db="EMBL/GenBank/DDBJ databases">
        <authorList>
            <person name="Nowell W R."/>
        </authorList>
    </citation>
    <scope>NUCLEOTIDE SEQUENCE</scope>
</reference>
<evidence type="ECO:0000313" key="1">
    <source>
        <dbReference type="EMBL" id="CAF3336317.1"/>
    </source>
</evidence>
<evidence type="ECO:0000313" key="3">
    <source>
        <dbReference type="EMBL" id="CAF3534973.1"/>
    </source>
</evidence>
<protein>
    <submittedName>
        <fullName evidence="1">Uncharacterized protein</fullName>
    </submittedName>
</protein>
<dbReference type="Proteomes" id="UP000663825">
    <property type="component" value="Unassembled WGS sequence"/>
</dbReference>
<proteinExistence type="predicted"/>
<dbReference type="AlphaFoldDB" id="A0A817UX80"/>
<dbReference type="EMBL" id="CAJNYV010003100">
    <property type="protein sequence ID" value="CAF3534973.1"/>
    <property type="molecule type" value="Genomic_DNA"/>
</dbReference>
<organism evidence="1 5">
    <name type="scientific">Rotaria socialis</name>
    <dbReference type="NCBI Taxonomy" id="392032"/>
    <lineage>
        <taxon>Eukaryota</taxon>
        <taxon>Metazoa</taxon>
        <taxon>Spiralia</taxon>
        <taxon>Gnathifera</taxon>
        <taxon>Rotifera</taxon>
        <taxon>Eurotatoria</taxon>
        <taxon>Bdelloidea</taxon>
        <taxon>Philodinida</taxon>
        <taxon>Philodinidae</taxon>
        <taxon>Rotaria</taxon>
    </lineage>
</organism>
<dbReference type="OrthoDB" id="9979538at2759"/>
<dbReference type="EMBL" id="CAJNYD010002533">
    <property type="protein sequence ID" value="CAF3424106.1"/>
    <property type="molecule type" value="Genomic_DNA"/>
</dbReference>
<dbReference type="Proteomes" id="UP000663872">
    <property type="component" value="Unassembled WGS sequence"/>
</dbReference>